<name>A0A952FJ00_9PROT</name>
<gene>
    <name evidence="5" type="ORF">JF625_12085</name>
</gene>
<dbReference type="PANTHER" id="PTHR30154:SF53">
    <property type="entry name" value="HTH-TYPE TRANSCRIPTIONAL REGULATOR LRPC"/>
    <property type="match status" value="1"/>
</dbReference>
<accession>A0A952FJ00</accession>
<proteinExistence type="predicted"/>
<protein>
    <submittedName>
        <fullName evidence="5">Lrp/AsnC family transcriptional regulator</fullName>
    </submittedName>
</protein>
<dbReference type="InterPro" id="IPR011991">
    <property type="entry name" value="ArsR-like_HTH"/>
</dbReference>
<sequence>MAFQVSPLLADERNLVLLRLLQAEPRLGVAELARRIGMSAPAVRERLLRLEEAGVIRGWRLELEPAALGYPLTVFVRIRPMPGQVSKIAELARAMPQVAECHRITGEDCFILKVHVEAIETLDRLLDRFLAHGQTTTSIVQSTPVPPRDPPLPG</sequence>
<feature type="domain" description="HTH asnC-type" evidence="4">
    <location>
        <begin position="10"/>
        <end position="71"/>
    </location>
</feature>
<keyword evidence="2" id="KW-0238">DNA-binding</keyword>
<dbReference type="Proteomes" id="UP000700706">
    <property type="component" value="Unassembled WGS sequence"/>
</dbReference>
<evidence type="ECO:0000313" key="6">
    <source>
        <dbReference type="Proteomes" id="UP000700706"/>
    </source>
</evidence>
<reference evidence="5" key="1">
    <citation type="submission" date="2020-06" db="EMBL/GenBank/DDBJ databases">
        <title>Stable isotope informed genome-resolved metagenomics uncovers potential trophic interactions in rhizosphere soil.</title>
        <authorList>
            <person name="Starr E.P."/>
            <person name="Shi S."/>
            <person name="Blazewicz S.J."/>
            <person name="Koch B.J."/>
            <person name="Probst A.J."/>
            <person name="Hungate B.A."/>
            <person name="Pett-Ridge J."/>
            <person name="Firestone M.K."/>
            <person name="Banfield J.F."/>
        </authorList>
    </citation>
    <scope>NUCLEOTIDE SEQUENCE</scope>
    <source>
        <strain evidence="5">YM_69_17</strain>
    </source>
</reference>
<dbReference type="SMART" id="SM00344">
    <property type="entry name" value="HTH_ASNC"/>
    <property type="match status" value="1"/>
</dbReference>
<evidence type="ECO:0000313" key="5">
    <source>
        <dbReference type="EMBL" id="MBW8725877.1"/>
    </source>
</evidence>
<dbReference type="InterPro" id="IPR036390">
    <property type="entry name" value="WH_DNA-bd_sf"/>
</dbReference>
<dbReference type="SUPFAM" id="SSF46785">
    <property type="entry name" value="Winged helix' DNA-binding domain"/>
    <property type="match status" value="1"/>
</dbReference>
<dbReference type="Gene3D" id="1.10.10.10">
    <property type="entry name" value="Winged helix-like DNA-binding domain superfamily/Winged helix DNA-binding domain"/>
    <property type="match status" value="1"/>
</dbReference>
<evidence type="ECO:0000256" key="2">
    <source>
        <dbReference type="ARBA" id="ARBA00023125"/>
    </source>
</evidence>
<dbReference type="GO" id="GO:0006355">
    <property type="term" value="P:regulation of DNA-templated transcription"/>
    <property type="evidence" value="ECO:0007669"/>
    <property type="project" value="UniProtKB-ARBA"/>
</dbReference>
<dbReference type="PROSITE" id="PS00519">
    <property type="entry name" value="HTH_ASNC_1"/>
    <property type="match status" value="1"/>
</dbReference>
<dbReference type="InterPro" id="IPR019887">
    <property type="entry name" value="Tscrpt_reg_AsnC/Lrp_C"/>
</dbReference>
<dbReference type="PRINTS" id="PR00033">
    <property type="entry name" value="HTHASNC"/>
</dbReference>
<dbReference type="GO" id="GO:0005829">
    <property type="term" value="C:cytosol"/>
    <property type="evidence" value="ECO:0007669"/>
    <property type="project" value="TreeGrafter"/>
</dbReference>
<dbReference type="PROSITE" id="PS50956">
    <property type="entry name" value="HTH_ASNC_2"/>
    <property type="match status" value="1"/>
</dbReference>
<organism evidence="5 6">
    <name type="scientific">Inquilinus limosus</name>
    <dbReference type="NCBI Taxonomy" id="171674"/>
    <lineage>
        <taxon>Bacteria</taxon>
        <taxon>Pseudomonadati</taxon>
        <taxon>Pseudomonadota</taxon>
        <taxon>Alphaproteobacteria</taxon>
        <taxon>Rhodospirillales</taxon>
        <taxon>Rhodospirillaceae</taxon>
        <taxon>Inquilinus</taxon>
    </lineage>
</organism>
<dbReference type="GO" id="GO:0043565">
    <property type="term" value="F:sequence-specific DNA binding"/>
    <property type="evidence" value="ECO:0007669"/>
    <property type="project" value="InterPro"/>
</dbReference>
<evidence type="ECO:0000256" key="3">
    <source>
        <dbReference type="ARBA" id="ARBA00023163"/>
    </source>
</evidence>
<dbReference type="InterPro" id="IPR019888">
    <property type="entry name" value="Tscrpt_reg_AsnC-like"/>
</dbReference>
<dbReference type="EMBL" id="JAEKLZ010000189">
    <property type="protein sequence ID" value="MBW8725877.1"/>
    <property type="molecule type" value="Genomic_DNA"/>
</dbReference>
<dbReference type="InterPro" id="IPR019885">
    <property type="entry name" value="Tscrpt_reg_HTH_AsnC-type_CS"/>
</dbReference>
<dbReference type="AlphaFoldDB" id="A0A952FJ00"/>
<dbReference type="InterPro" id="IPR011008">
    <property type="entry name" value="Dimeric_a/b-barrel"/>
</dbReference>
<dbReference type="Pfam" id="PF01037">
    <property type="entry name" value="AsnC_trans_reg"/>
    <property type="match status" value="1"/>
</dbReference>
<dbReference type="GO" id="GO:0043200">
    <property type="term" value="P:response to amino acid"/>
    <property type="evidence" value="ECO:0007669"/>
    <property type="project" value="TreeGrafter"/>
</dbReference>
<dbReference type="Pfam" id="PF13412">
    <property type="entry name" value="HTH_24"/>
    <property type="match status" value="1"/>
</dbReference>
<dbReference type="InterPro" id="IPR000485">
    <property type="entry name" value="AsnC-type_HTH_dom"/>
</dbReference>
<dbReference type="SUPFAM" id="SSF54909">
    <property type="entry name" value="Dimeric alpha+beta barrel"/>
    <property type="match status" value="1"/>
</dbReference>
<dbReference type="Gene3D" id="3.30.70.920">
    <property type="match status" value="1"/>
</dbReference>
<dbReference type="InterPro" id="IPR036388">
    <property type="entry name" value="WH-like_DNA-bd_sf"/>
</dbReference>
<keyword evidence="3" id="KW-0804">Transcription</keyword>
<dbReference type="PANTHER" id="PTHR30154">
    <property type="entry name" value="LEUCINE-RESPONSIVE REGULATORY PROTEIN"/>
    <property type="match status" value="1"/>
</dbReference>
<dbReference type="CDD" id="cd00090">
    <property type="entry name" value="HTH_ARSR"/>
    <property type="match status" value="1"/>
</dbReference>
<evidence type="ECO:0000256" key="1">
    <source>
        <dbReference type="ARBA" id="ARBA00023015"/>
    </source>
</evidence>
<comment type="caution">
    <text evidence="5">The sequence shown here is derived from an EMBL/GenBank/DDBJ whole genome shotgun (WGS) entry which is preliminary data.</text>
</comment>
<evidence type="ECO:0000259" key="4">
    <source>
        <dbReference type="PROSITE" id="PS50956"/>
    </source>
</evidence>
<keyword evidence="1" id="KW-0805">Transcription regulation</keyword>